<evidence type="ECO:0000256" key="1">
    <source>
        <dbReference type="SAM" id="MobiDB-lite"/>
    </source>
</evidence>
<proteinExistence type="predicted"/>
<organism evidence="3 4">
    <name type="scientific">Azospirillum melinis</name>
    <dbReference type="NCBI Taxonomy" id="328839"/>
    <lineage>
        <taxon>Bacteria</taxon>
        <taxon>Pseudomonadati</taxon>
        <taxon>Pseudomonadota</taxon>
        <taxon>Alphaproteobacteria</taxon>
        <taxon>Rhodospirillales</taxon>
        <taxon>Azospirillaceae</taxon>
        <taxon>Azospirillum</taxon>
    </lineage>
</organism>
<feature type="compositionally biased region" description="Gly residues" evidence="1">
    <location>
        <begin position="105"/>
        <end position="125"/>
    </location>
</feature>
<dbReference type="Pfam" id="PF17963">
    <property type="entry name" value="Big_9"/>
    <property type="match status" value="1"/>
</dbReference>
<feature type="region of interest" description="Disordered" evidence="1">
    <location>
        <begin position="100"/>
        <end position="129"/>
    </location>
</feature>
<comment type="caution">
    <text evidence="3">The sequence shown here is derived from an EMBL/GenBank/DDBJ whole genome shotgun (WGS) entry which is preliminary data.</text>
</comment>
<accession>A0ABX2KGQ7</accession>
<name>A0ABX2KGQ7_9PROT</name>
<sequence>MADEAVQGKVPTVDDRQILDDLTLLQQVDGTRLGGVIHEASSVQLQRPDDTLGYVQTDYRGAEDLMVGGAVQTGAVVGESVAVAADQAVNALLLNGDVLRTEGTRGSGPTGPEGSGPADGDGRGTAGKTAERAELLSTARTTSAYDPLDVAASDIPMPETPDQVIDNGVVPAAEGVTFLQAAAVVAPTVAAPSTPAPAPVSDTPSLTVNGVSGDEDTAIALNIAAALTDTGGTEVLTVTLAGIPDGAVLRDASGAVLTVVNGSIVLTASQIPGLTLTPPANSGDSFSLTVTATSTDGTATPNSVTATLPVTVNPVSDTPTLGVSAVTGAEDTAIPLSISPALTDTDGSETLTVTIAGIPTGAVLTNAAGEVLTISGGSITLTPGQLAGLAITPPLNSDADFTLTVTATSRDGSAAPASTSLPLVVTVNPVTDTPTLSVSAATGNEDSAIPLTITPALTDTDGSETLTVTISGIPAGASLANAAGDTLSISNGAVTLTPGQLAGLRITPPANSDADFTLTVTTTAQDGTAAPVSVSAPLVVTVNPVTDTPTLSVTAASGNEDMAIPLVISPALTDTDGSESLSITISGIPVGASLKNSAGDTLTIGNGSITLSPNQLAGLTITPPANSDVDFTLTVTATARDGGADAVSVSAPLAVTVTPVTDTPTLSVTAATGSEDTAIPLAITPALTDLDGSETLTITISGIPTGAALTNTAGEVLTISGGSITLTPGQLAGLAITPPVNSDADFTLTVTATAKDGVADPVSVTQALAVTVNPVSDTPTLSVSAARGDEDTAIPLTISPALTDTDGSETLTITVAGVPAGATLSAGTSVTEQNGTTTWTLTKDQLSGLKITPPANSDVDFDLTVTAIAKDGSAPVATTSQTLRVTVDPVTDTPTLSVSAASGNEDSAIALTISPALTDLDGSEALTITISGIPAGASLSNTAGNTLTISNGSITLTPDQLAGLKITPPHNSDDDFSLTVTATAKDGVANPVSVTQALAVTVNPVSDTPTLSVSAARGDEDTAIPLTISPALTDTDGSETLTVTIAGVPAGATLSAGTSVTESNGTTTWTLTPQQLAGLKITPPANSDVDFDLTVTAIAKDGSAPVATTSQTLHVTVDPVTDTPTLSVTAASGNEDTAIALTITPALTDLDGSEVLTITISGIPAGATLVNTLNGTLTVTNGSITLNPDQLAGLKITPPHNSDDDFTLTVTTTAKDGVAAPVSVSAPLVVTVNPVTDTPTLSVSAASGNEDSAIALSISPALTDTDGSETLTVTISGIPAGASLSNTAGNTLTISNGSITLTPDQLAGLKITPPHNSDDDFTLTITTTAKDGVAAPVSVSAPLFVTVNPVSDTPTLSVTAARGDEDTAIPLTINPALTDTDGSETLTITVAGVPAGATLSAGIAVTQPDGTTTWTLTPQQLAGLKITPPANSDVDFDLTVTAIAKDGAAPVATTSQTLHVTVDPVTDTPTLSVSAASGNEDTAIPLTITPALTDLDGSETLAITISGIPAGASLSNTAGSTLTISNGSITLTPDQLGGLKITPPLNSDADFTLTVTATAKDGVANPVSVSQTLPVTVSPVSDAPTLSVTAATGNEDTAIALSITPALTDTDGSEVLTVTIAGIPAGATLTNTLNGTLTVTNGSITLNPDQLAGLKITPPVNSDDDFTLTVTATSKDGSAAPASTSAPLLVTVNPVSDTPTLSVSAARGDEDTAIPLTISPALTDTDGSETLTVTIAGVPAGATLSAGTSVTESNGTTTWTLTPQQLAGLKITPPANSDVDFDLTVTAIAKDGSAPVATTSQTLHVTVDPVTDTPTLSVTAASGSEDTAIALAITPALTDLDGSETLTITIARIPTGAVLTNTAGDVLTISGGSITLTPGQLAGLAITPPVNSDADFTLTVTATAKDGVADPVSVTQALAVTVNPVSDTPTLSVSAARGDEDTAIPLTINPALTDTDGSETLTVTIAGVPAGATLSAGTSVTESNGTTTWTLTPQQLAGLKITPPANSDVDFDLTVTAIAKDGSAPVATTSQTLHVTVDPVTDTPTLSVSAASGNEDTAIALAITPALTDLDGSEVLTITISGIPAGATLANTLNGSLTVTNGSITLNPDQLAGLKITPPLNSDDDFTLTVTATAKDGVAAPVSVSAPLVVTVNPVTDTPTLSVTAASGNEDSAIALAITPALTDTDGSEVLTITISGIPAGATLANTLNGTLTVSNGSITLNPDQLAGLKITPPHNSDDDFTLTVTATAKDGVATPVSVSAPLVVTVNPVTDTPTLSVTAASGNEDTAIPLTISPALTDTDGSEVLTITISGIPAGATLVNTLNGTLTVSNGSITLNPDQLAGLKITPPLNSDGTFTLSVTATAKDGVADPVSVTQSLPVTVTAVTDTPTLSVSAARGDEDTAIPLTISPALTDTDGSETLTITIAGVPAGATLSAGTSVTEQNGTTTWTLTPQQLAGLKITPPANSDVDFDLTVTAIAKDGSAPVATTSQTLHVTVDPITDTPTLSVTAASGNEDTAIPLTITPALTDLDGSETLTITISGIPAGATLVNTLNGTLTVINGSITLNPDQLAGLKITPPLNSDDDFTLTVTATAKDGIAAPVSVSAPLVVTVNPVSDTPTLSVSAARGDEDTAISLTISPALTDTDGSETLSIRISGVPAGATLSAGTSVTESNGTTTWTLTKDQLAGLKITPPHNSDVDFDLTVTAIAKDGSAPVATTSQTLHVTVDPVTDTPTLSVTAATGNEDTAIPLTITPALTDTDGSESLTITISGIPAGAILANTLNGTLTVSNGSITLNPNQLAGLKITPPLNSDDDFTLTVTATAKDGVADAVSVTQTLPVTVNPVSDAPTLSVTAVTGNEDTAIPLTINPALTDTDGSEVLTIRITGIPAGATLVNTLNGTLTVTNGSITLNPDQLAGLKITPPLNSDDDFTLSVTAVSKDRGAAEATTTLPLVVTVNPVTDTPTLSVTAASGNEDTAIALDIRSALTDLDGSESLSIKITGVPAGATLSAGTLNADGSWTLTQAQLANLKITPKADSDVDFTLTVTATATDRGLSPVSVQTTLAVTVIAVADKPTVSVTPVSYDLAVGQNDTLTGTAGNDTLSGGAGNDTILGGAGDDVIYGDGTGTFTVALSITPAVTDRDGSEYISKLTISGVPAGATLSAGTLNADGTWTLTEAQLSGLKLTAKEGDTTHPITLTVVSTSRELENGSTADSDPQTLTVSFANTPKGNDSLDGGDGNDTILGGAGNDTLIGGLGDDSLDGGDDNDLLAGGPGNDTIDGGAGNDTVTYANSATAVNANLATGVGTGEGTDVLRNLENVTGSAFDDVITGDGGANILLGGGGNDTITGGAGTDTIHGGAGDDLSIFTVGTDGGTASAPELQDGDAGIDTFRVMLTTGQLSNASILADLRTLRDRIETAAADPSAATKDTDVASAATLTALGIKLADFEKLELYVDGRPVDVRTALNYAPTATAATTTTSEDNSISGRLAATDQDTVNHRTDETMTFKGPGADGQPVRLAHGTLVVNADGTFTYTPDADFSGTESFSFTVTDGYGGTSTATQTIQVTPVADSITLTTLNARGNEDAAGGIAIAPTITLSDVDAASPEAVETVTLTMSASQLDVAGAKLYLNGTELTRSGTTTYSWTIPTSALVAGGSAGTWTVSGLKIVTTRNSDADLTYTLTVGTIDSTSAGTVRGSKSATGTITVDAVADAPTVTAAAAATDEDTSVALRITPALTDTDGSESIGYVTISGVPAGASLNLGTVLSTQGDGSTSWKVNAADLASLRLTPPHDFSGTITLRVVATSVERENGSTADSAPATLTVTVTGVADAPIVIPAAATGNEDTAIPLSIDAHLSDVTGETLDHITITDLPEGAKLSAGIHNADGSWTLTPAQLTGLTFTPPPNYSGTLTLKITATSVEGATTATSAQQPLTVTVTAVADTPVLSASDAVGREDTAIPLSVVAALTDRDGSESLSILVGGVPAGATLNHGHYDATLGKWVLTQADLSGLTITPPANSNTGFNLTFTARATEGSNGAFADAAAVSVHVEVQGVADVVTPNGTLTARGDEDTAINLKLGDLVMTDNDGSERLSLVVSNLPSGSWLSLAAGHESGLVYLGNGRWSVDAEYRNELTLTTKKDFSGTITLKVDVITTDSNGAPIVTVNGVTSGGMLKDTRDLTVTVDPKADEPVVSIGASGLEDAVGGIPLTISALTGDSDGSEHISSIVISGLPAGVTLTSSDAGALTANADGSWTVDPAKLGNLRLIVPANNADDFTITVKVTAMDGTDTLTRTYTPTVTITAVADAPVSHAADGSAVPYHVDDQSTTGVPDGLVLNLNAFLADTDGSEKLAVTIGGVPKGTVLSRGIDNGNGTWTLTAEDYAAALAEGGLKLTVKDANATGITHTVAGSVDTASVTLTVNPYSIESEGDRNTSVSDSFVLSWTTTASSGGGSTDPGNGGNTGGGTSPP</sequence>
<evidence type="ECO:0000313" key="4">
    <source>
        <dbReference type="Proteomes" id="UP000605086"/>
    </source>
</evidence>
<dbReference type="InterPro" id="IPR018511">
    <property type="entry name" value="Hemolysin-typ_Ca-bd_CS"/>
</dbReference>
<dbReference type="EMBL" id="WHOS01000047">
    <property type="protein sequence ID" value="NUB02777.1"/>
    <property type="molecule type" value="Genomic_DNA"/>
</dbReference>
<dbReference type="NCBIfam" id="NF012211">
    <property type="entry name" value="tand_rpt_95"/>
    <property type="match status" value="1"/>
</dbReference>
<dbReference type="RefSeq" id="WP_174473749.1">
    <property type="nucleotide sequence ID" value="NZ_WHOS01000047.1"/>
</dbReference>
<dbReference type="Gene3D" id="2.60.40.10">
    <property type="entry name" value="Immunoglobulins"/>
    <property type="match status" value="1"/>
</dbReference>
<feature type="non-terminal residue" evidence="3">
    <location>
        <position position="4468"/>
    </location>
</feature>
<dbReference type="InterPro" id="IPR011049">
    <property type="entry name" value="Serralysin-like_metalloprot_C"/>
</dbReference>
<evidence type="ECO:0000259" key="2">
    <source>
        <dbReference type="Pfam" id="PF17803"/>
    </source>
</evidence>
<dbReference type="Pfam" id="PF17803">
    <property type="entry name" value="Cadherin_4"/>
    <property type="match status" value="2"/>
</dbReference>
<dbReference type="Gene3D" id="2.150.10.10">
    <property type="entry name" value="Serralysin-like metalloprotease, C-terminal"/>
    <property type="match status" value="3"/>
</dbReference>
<feature type="region of interest" description="Disordered" evidence="1">
    <location>
        <begin position="4443"/>
        <end position="4468"/>
    </location>
</feature>
<dbReference type="Pfam" id="PF00353">
    <property type="entry name" value="HemolysinCabind"/>
    <property type="match status" value="4"/>
</dbReference>
<protein>
    <submittedName>
        <fullName evidence="3">Tandem-95 repeat protein</fullName>
    </submittedName>
</protein>
<dbReference type="InterPro" id="IPR001343">
    <property type="entry name" value="Hemolysn_Ca-bd"/>
</dbReference>
<keyword evidence="4" id="KW-1185">Reference proteome</keyword>
<dbReference type="InterPro" id="IPR040853">
    <property type="entry name" value="RapA2_cadherin-like"/>
</dbReference>
<gene>
    <name evidence="3" type="ORF">GBZ48_26405</name>
</gene>
<feature type="domain" description="RapA2 cadherin-like" evidence="2">
    <location>
        <begin position="2954"/>
        <end position="3021"/>
    </location>
</feature>
<feature type="compositionally biased region" description="Gly residues" evidence="1">
    <location>
        <begin position="4448"/>
        <end position="4468"/>
    </location>
</feature>
<dbReference type="SUPFAM" id="SSF51120">
    <property type="entry name" value="beta-Roll"/>
    <property type="match status" value="3"/>
</dbReference>
<feature type="domain" description="RapA2 cadherin-like" evidence="2">
    <location>
        <begin position="3820"/>
        <end position="3890"/>
    </location>
</feature>
<dbReference type="PRINTS" id="PR00313">
    <property type="entry name" value="CABNDNGRPT"/>
</dbReference>
<feature type="region of interest" description="Disordered" evidence="1">
    <location>
        <begin position="3264"/>
        <end position="3283"/>
    </location>
</feature>
<dbReference type="InterPro" id="IPR013783">
    <property type="entry name" value="Ig-like_fold"/>
</dbReference>
<evidence type="ECO:0000313" key="3">
    <source>
        <dbReference type="EMBL" id="NUB02777.1"/>
    </source>
</evidence>
<dbReference type="Gene3D" id="2.60.40.3440">
    <property type="match status" value="1"/>
</dbReference>
<dbReference type="PROSITE" id="PS00330">
    <property type="entry name" value="HEMOLYSIN_CALCIUM"/>
    <property type="match status" value="6"/>
</dbReference>
<dbReference type="Proteomes" id="UP000605086">
    <property type="component" value="Unassembled WGS sequence"/>
</dbReference>
<reference evidence="3 4" key="1">
    <citation type="submission" date="2019-10" db="EMBL/GenBank/DDBJ databases">
        <title>Genome sequence of Azospirillum melinis.</title>
        <authorList>
            <person name="Ambrosini A."/>
            <person name="Sant'Anna F.H."/>
            <person name="Cassan F.D."/>
            <person name="Souza E.M."/>
            <person name="Passaglia L.M.P."/>
        </authorList>
    </citation>
    <scope>NUCLEOTIDE SEQUENCE [LARGE SCALE GENOMIC DNA]</scope>
    <source>
        <strain evidence="3 4">TMCY0552</strain>
    </source>
</reference>